<name>A0A378TPW1_MORLA</name>
<dbReference type="PANTHER" id="PTHR23416">
    <property type="entry name" value="SIALIC ACID SYNTHASE-RELATED"/>
    <property type="match status" value="1"/>
</dbReference>
<dbReference type="PANTHER" id="PTHR23416:SF78">
    <property type="entry name" value="LIPOPOLYSACCHARIDE BIOSYNTHESIS O-ACETYL TRANSFERASE WBBJ-RELATED"/>
    <property type="match status" value="1"/>
</dbReference>
<dbReference type="Gene3D" id="2.160.10.10">
    <property type="entry name" value="Hexapeptide repeat proteins"/>
    <property type="match status" value="1"/>
</dbReference>
<organism evidence="1 2">
    <name type="scientific">Moraxella lacunata</name>
    <dbReference type="NCBI Taxonomy" id="477"/>
    <lineage>
        <taxon>Bacteria</taxon>
        <taxon>Pseudomonadati</taxon>
        <taxon>Pseudomonadota</taxon>
        <taxon>Gammaproteobacteria</taxon>
        <taxon>Moraxellales</taxon>
        <taxon>Moraxellaceae</taxon>
        <taxon>Moraxella</taxon>
    </lineage>
</organism>
<keyword evidence="1" id="KW-0012">Acyltransferase</keyword>
<dbReference type="RefSeq" id="WP_115006739.1">
    <property type="nucleotide sequence ID" value="NZ_UGQU01000002.1"/>
</dbReference>
<keyword evidence="1" id="KW-0808">Transferase</keyword>
<dbReference type="EMBL" id="UGQU01000002">
    <property type="protein sequence ID" value="STZ62909.1"/>
    <property type="molecule type" value="Genomic_DNA"/>
</dbReference>
<dbReference type="SUPFAM" id="SSF51161">
    <property type="entry name" value="Trimeric LpxA-like enzymes"/>
    <property type="match status" value="1"/>
</dbReference>
<evidence type="ECO:0000313" key="1">
    <source>
        <dbReference type="EMBL" id="STZ62909.1"/>
    </source>
</evidence>
<dbReference type="EC" id="2.3.1.79" evidence="1"/>
<sequence length="220" mass="24541">MSKFVYDNTKNIVNIGNNVQIDGRIYGVGNIVDIDEAATPSTFKITIHGNNNKIRIGRGMYKGLNVVVGSNVLADNTELVIGNHTSCEPNCEIFLYNSGNKCYIGTSVLMSRNIIIRCGELPHLIFDKKTGEWLDKSEGVFIGDRVWIGEFAYIGKRTTIPSGCVVGAMSVVTKRFTEENVAIAGNPAKIVKKDIYWARNEKVLDKDSVYYQNLKFNYEI</sequence>
<dbReference type="AlphaFoldDB" id="A0A378TPW1"/>
<dbReference type="InterPro" id="IPR001451">
    <property type="entry name" value="Hexapep"/>
</dbReference>
<dbReference type="Proteomes" id="UP000254437">
    <property type="component" value="Unassembled WGS sequence"/>
</dbReference>
<dbReference type="InterPro" id="IPR011004">
    <property type="entry name" value="Trimer_LpxA-like_sf"/>
</dbReference>
<protein>
    <submittedName>
        <fullName evidence="1">Maltose O-acetyltransferase</fullName>
        <ecNumber evidence="1">2.3.1.79</ecNumber>
    </submittedName>
</protein>
<evidence type="ECO:0000313" key="2">
    <source>
        <dbReference type="Proteomes" id="UP000254437"/>
    </source>
</evidence>
<dbReference type="Pfam" id="PF00132">
    <property type="entry name" value="Hexapep"/>
    <property type="match status" value="1"/>
</dbReference>
<gene>
    <name evidence="1" type="primary">maa</name>
    <name evidence="1" type="ORF">NCTC10359_01314</name>
</gene>
<reference evidence="1 2" key="1">
    <citation type="submission" date="2018-06" db="EMBL/GenBank/DDBJ databases">
        <authorList>
            <consortium name="Pathogen Informatics"/>
            <person name="Doyle S."/>
        </authorList>
    </citation>
    <scope>NUCLEOTIDE SEQUENCE [LARGE SCALE GENOMIC DNA]</scope>
    <source>
        <strain evidence="1 2">NCTC10359</strain>
    </source>
</reference>
<dbReference type="InterPro" id="IPR051159">
    <property type="entry name" value="Hexapeptide_acetyltransf"/>
</dbReference>
<proteinExistence type="predicted"/>
<accession>A0A378TPW1</accession>
<dbReference type="GO" id="GO:0008925">
    <property type="term" value="F:maltose O-acetyltransferase activity"/>
    <property type="evidence" value="ECO:0007669"/>
    <property type="project" value="UniProtKB-EC"/>
</dbReference>